<dbReference type="InterPro" id="IPR012337">
    <property type="entry name" value="RNaseH-like_sf"/>
</dbReference>
<evidence type="ECO:0000313" key="1">
    <source>
        <dbReference type="EMBL" id="MBP0115029.1"/>
    </source>
</evidence>
<dbReference type="Gene3D" id="3.30.420.10">
    <property type="entry name" value="Ribonuclease H-like superfamily/Ribonuclease H"/>
    <property type="match status" value="1"/>
</dbReference>
<dbReference type="InterPro" id="IPR036397">
    <property type="entry name" value="RNaseH_sf"/>
</dbReference>
<accession>A0ABS4A3P4</accession>
<name>A0ABS4A3P4_9BRAD</name>
<keyword evidence="2" id="KW-1185">Reference proteome</keyword>
<evidence type="ECO:0000313" key="2">
    <source>
        <dbReference type="Proteomes" id="UP000669317"/>
    </source>
</evidence>
<reference evidence="1 2" key="1">
    <citation type="submission" date="2021-03" db="EMBL/GenBank/DDBJ databases">
        <title>Genome Sequence of Bradyrhizobium vignae strain ISRA400.</title>
        <authorList>
            <person name="Tisa L.S."/>
            <person name="Svistoonoff S."/>
            <person name="Hocher V."/>
            <person name="Fall S."/>
            <person name="Zaiya A."/>
            <person name="Naing D."/>
            <person name="Niang N."/>
            <person name="Diouf A."/>
            <person name="Dasylva M.C."/>
            <person name="Toure O."/>
            <person name="Gueye M."/>
            <person name="Gully D."/>
            <person name="Tisseyre P."/>
            <person name="Simpson S."/>
            <person name="Morris K."/>
            <person name="Thomas W.K."/>
        </authorList>
    </citation>
    <scope>NUCLEOTIDE SEQUENCE [LARGE SCALE GENOMIC DNA]</scope>
    <source>
        <strain evidence="1 2">ISRA400</strain>
    </source>
</reference>
<organism evidence="1 2">
    <name type="scientific">Bradyrhizobium vignae</name>
    <dbReference type="NCBI Taxonomy" id="1549949"/>
    <lineage>
        <taxon>Bacteria</taxon>
        <taxon>Pseudomonadati</taxon>
        <taxon>Pseudomonadota</taxon>
        <taxon>Alphaproteobacteria</taxon>
        <taxon>Hyphomicrobiales</taxon>
        <taxon>Nitrobacteraceae</taxon>
        <taxon>Bradyrhizobium</taxon>
    </lineage>
</organism>
<gene>
    <name evidence="1" type="ORF">JWS04_28990</name>
</gene>
<comment type="caution">
    <text evidence="1">The sequence shown here is derived from an EMBL/GenBank/DDBJ whole genome shotgun (WGS) entry which is preliminary data.</text>
</comment>
<dbReference type="Proteomes" id="UP000669317">
    <property type="component" value="Unassembled WGS sequence"/>
</dbReference>
<dbReference type="SUPFAM" id="SSF53098">
    <property type="entry name" value="Ribonuclease H-like"/>
    <property type="match status" value="1"/>
</dbReference>
<sequence>MGLAYKRLDPTGDDGFACCAAQMFLASGEGVVFRGALGPWFRADSKQFHLDAPAAKALLEVVIREYRDKHEGKAPTQLFIHAKSSFQDEEWRGFLASAPPETSVVGVQIADGRDSLKLFRPAKYPVLRGTALVYQDNEAFLWTSGYVPRLDTYIGPETPNPLIVRVQKGTCPLEQVLSDVMGLTKINFNSCLHNDRLPVTIRFADAVGDVILGAPQTGEPKLPFKFYV</sequence>
<dbReference type="RefSeq" id="WP_208738573.1">
    <property type="nucleotide sequence ID" value="NZ_JAGIKT010000074.1"/>
</dbReference>
<dbReference type="EMBL" id="JAGIKT010000074">
    <property type="protein sequence ID" value="MBP0115029.1"/>
    <property type="molecule type" value="Genomic_DNA"/>
</dbReference>
<evidence type="ECO:0008006" key="3">
    <source>
        <dbReference type="Google" id="ProtNLM"/>
    </source>
</evidence>
<protein>
    <recommendedName>
        <fullName evidence="3">Piwi domain-containing protein</fullName>
    </recommendedName>
</protein>
<proteinExistence type="predicted"/>